<protein>
    <submittedName>
        <fullName evidence="1">Uncharacterized protein</fullName>
    </submittedName>
</protein>
<gene>
    <name evidence="1" type="ORF">ParKJ_23355</name>
</gene>
<sequence length="144" mass="16768">MKRMATALRRLKTRFHQRGLLEGRVCNHDRMFLSAHAMDGIREIARQFSAQKEHLDAPIAPMQRCADLACDLMDFVDPSMSLRVYIHGAHEAFKAWEVEFSRSRPNRRAFADAMRKELFADNHAGWEAYLVHMRKHVPWFGSGE</sequence>
<name>A0AAP5QBE3_9BURK</name>
<evidence type="ECO:0000313" key="1">
    <source>
        <dbReference type="EMBL" id="MDT8840366.1"/>
    </source>
</evidence>
<dbReference type="Proteomes" id="UP001246473">
    <property type="component" value="Unassembled WGS sequence"/>
</dbReference>
<evidence type="ECO:0000313" key="2">
    <source>
        <dbReference type="Proteomes" id="UP001246473"/>
    </source>
</evidence>
<organism evidence="1 2">
    <name type="scientific">Paraburkholderia fungorum</name>
    <dbReference type="NCBI Taxonomy" id="134537"/>
    <lineage>
        <taxon>Bacteria</taxon>
        <taxon>Pseudomonadati</taxon>
        <taxon>Pseudomonadota</taxon>
        <taxon>Betaproteobacteria</taxon>
        <taxon>Burkholderiales</taxon>
        <taxon>Burkholderiaceae</taxon>
        <taxon>Paraburkholderia</taxon>
    </lineage>
</organism>
<dbReference type="AlphaFoldDB" id="A0AAP5QBE3"/>
<accession>A0AAP5QBE3</accession>
<proteinExistence type="predicted"/>
<dbReference type="RefSeq" id="WP_315697224.1">
    <property type="nucleotide sequence ID" value="NZ_JANSLM010000008.1"/>
</dbReference>
<reference evidence="1" key="1">
    <citation type="submission" date="2022-08" db="EMBL/GenBank/DDBJ databases">
        <authorList>
            <person name="Kim S.-J."/>
        </authorList>
    </citation>
    <scope>NUCLEOTIDE SEQUENCE</scope>
    <source>
        <strain evidence="1">KJ</strain>
    </source>
</reference>
<comment type="caution">
    <text evidence="1">The sequence shown here is derived from an EMBL/GenBank/DDBJ whole genome shotgun (WGS) entry which is preliminary data.</text>
</comment>
<dbReference type="EMBL" id="JANSLM010000008">
    <property type="protein sequence ID" value="MDT8840366.1"/>
    <property type="molecule type" value="Genomic_DNA"/>
</dbReference>